<proteinExistence type="predicted"/>
<dbReference type="EnsemblPlants" id="AET4Gv20552100.1">
    <property type="protein sequence ID" value="AET4Gv20552100.1"/>
    <property type="gene ID" value="AET4Gv20552100"/>
</dbReference>
<feature type="region of interest" description="Disordered" evidence="1">
    <location>
        <begin position="60"/>
        <end position="86"/>
    </location>
</feature>
<reference evidence="2" key="5">
    <citation type="journal article" date="2021" name="G3 (Bethesda)">
        <title>Aegilops tauschii genome assembly Aet v5.0 features greater sequence contiguity and improved annotation.</title>
        <authorList>
            <person name="Wang L."/>
            <person name="Zhu T."/>
            <person name="Rodriguez J.C."/>
            <person name="Deal K.R."/>
            <person name="Dubcovsky J."/>
            <person name="McGuire P.E."/>
            <person name="Lux T."/>
            <person name="Spannagl M."/>
            <person name="Mayer K.F.X."/>
            <person name="Baldrich P."/>
            <person name="Meyers B.C."/>
            <person name="Huo N."/>
            <person name="Gu Y.Q."/>
            <person name="Zhou H."/>
            <person name="Devos K.M."/>
            <person name="Bennetzen J.L."/>
            <person name="Unver T."/>
            <person name="Budak H."/>
            <person name="Gulick P.J."/>
            <person name="Galiba G."/>
            <person name="Kalapos B."/>
            <person name="Nelson D.R."/>
            <person name="Li P."/>
            <person name="You F.M."/>
            <person name="Luo M.C."/>
            <person name="Dvorak J."/>
        </authorList>
    </citation>
    <scope>NUCLEOTIDE SEQUENCE [LARGE SCALE GENOMIC DNA]</scope>
    <source>
        <strain evidence="2">cv. AL8/78</strain>
    </source>
</reference>
<protein>
    <submittedName>
        <fullName evidence="2">Uncharacterized protein</fullName>
    </submittedName>
</protein>
<evidence type="ECO:0000256" key="1">
    <source>
        <dbReference type="SAM" id="MobiDB-lite"/>
    </source>
</evidence>
<dbReference type="Proteomes" id="UP000015105">
    <property type="component" value="Chromosome 4D"/>
</dbReference>
<dbReference type="STRING" id="200361.A0A453IGU9"/>
<reference evidence="3" key="1">
    <citation type="journal article" date="2014" name="Science">
        <title>Ancient hybridizations among the ancestral genomes of bread wheat.</title>
        <authorList>
            <consortium name="International Wheat Genome Sequencing Consortium,"/>
            <person name="Marcussen T."/>
            <person name="Sandve S.R."/>
            <person name="Heier L."/>
            <person name="Spannagl M."/>
            <person name="Pfeifer M."/>
            <person name="Jakobsen K.S."/>
            <person name="Wulff B.B."/>
            <person name="Steuernagel B."/>
            <person name="Mayer K.F."/>
            <person name="Olsen O.A."/>
        </authorList>
    </citation>
    <scope>NUCLEOTIDE SEQUENCE [LARGE SCALE GENOMIC DNA]</scope>
    <source>
        <strain evidence="3">cv. AL8/78</strain>
    </source>
</reference>
<evidence type="ECO:0000313" key="2">
    <source>
        <dbReference type="EnsemblPlants" id="AET4Gv20552100.1"/>
    </source>
</evidence>
<dbReference type="Gramene" id="AET4Gv20552100.1">
    <property type="protein sequence ID" value="AET4Gv20552100.1"/>
    <property type="gene ID" value="AET4Gv20552100"/>
</dbReference>
<keyword evidence="3" id="KW-1185">Reference proteome</keyword>
<name>A0A453IGU9_AEGTS</name>
<evidence type="ECO:0000313" key="3">
    <source>
        <dbReference type="Proteomes" id="UP000015105"/>
    </source>
</evidence>
<sequence>MRRGMAPASPLRPPIRHPVFPALAAAATLRPVCSASSPLPSPRSRAAAAALPHLLPFLSTRPRWRSGRSPPCSPATTTPPQRTALGRPTSTQALAQLKAKLVALGPGRVGGAVLAEPLQIPADQAAVALGALAAVLPGDDDDPTADGAWEADLHDVLLFLYIQSYKRLVPRLRFHPFAPV</sequence>
<reference evidence="2" key="4">
    <citation type="submission" date="2019-03" db="UniProtKB">
        <authorList>
            <consortium name="EnsemblPlants"/>
        </authorList>
    </citation>
    <scope>IDENTIFICATION</scope>
</reference>
<dbReference type="AlphaFoldDB" id="A0A453IGU9"/>
<organism evidence="2 3">
    <name type="scientific">Aegilops tauschii subsp. strangulata</name>
    <name type="common">Goatgrass</name>
    <dbReference type="NCBI Taxonomy" id="200361"/>
    <lineage>
        <taxon>Eukaryota</taxon>
        <taxon>Viridiplantae</taxon>
        <taxon>Streptophyta</taxon>
        <taxon>Embryophyta</taxon>
        <taxon>Tracheophyta</taxon>
        <taxon>Spermatophyta</taxon>
        <taxon>Magnoliopsida</taxon>
        <taxon>Liliopsida</taxon>
        <taxon>Poales</taxon>
        <taxon>Poaceae</taxon>
        <taxon>BOP clade</taxon>
        <taxon>Pooideae</taxon>
        <taxon>Triticodae</taxon>
        <taxon>Triticeae</taxon>
        <taxon>Triticinae</taxon>
        <taxon>Aegilops</taxon>
    </lineage>
</organism>
<reference evidence="2" key="3">
    <citation type="journal article" date="2017" name="Nature">
        <title>Genome sequence of the progenitor of the wheat D genome Aegilops tauschii.</title>
        <authorList>
            <person name="Luo M.C."/>
            <person name="Gu Y.Q."/>
            <person name="Puiu D."/>
            <person name="Wang H."/>
            <person name="Twardziok S.O."/>
            <person name="Deal K.R."/>
            <person name="Huo N."/>
            <person name="Zhu T."/>
            <person name="Wang L."/>
            <person name="Wang Y."/>
            <person name="McGuire P.E."/>
            <person name="Liu S."/>
            <person name="Long H."/>
            <person name="Ramasamy R.K."/>
            <person name="Rodriguez J.C."/>
            <person name="Van S.L."/>
            <person name="Yuan L."/>
            <person name="Wang Z."/>
            <person name="Xia Z."/>
            <person name="Xiao L."/>
            <person name="Anderson O.D."/>
            <person name="Ouyang S."/>
            <person name="Liang Y."/>
            <person name="Zimin A.V."/>
            <person name="Pertea G."/>
            <person name="Qi P."/>
            <person name="Bennetzen J.L."/>
            <person name="Dai X."/>
            <person name="Dawson M.W."/>
            <person name="Muller H.G."/>
            <person name="Kugler K."/>
            <person name="Rivarola-Duarte L."/>
            <person name="Spannagl M."/>
            <person name="Mayer K.F.X."/>
            <person name="Lu F.H."/>
            <person name="Bevan M.W."/>
            <person name="Leroy P."/>
            <person name="Li P."/>
            <person name="You F.M."/>
            <person name="Sun Q."/>
            <person name="Liu Z."/>
            <person name="Lyons E."/>
            <person name="Wicker T."/>
            <person name="Salzberg S.L."/>
            <person name="Devos K.M."/>
            <person name="Dvorak J."/>
        </authorList>
    </citation>
    <scope>NUCLEOTIDE SEQUENCE [LARGE SCALE GENOMIC DNA]</scope>
    <source>
        <strain evidence="2">cv. AL8/78</strain>
    </source>
</reference>
<reference evidence="3" key="2">
    <citation type="journal article" date="2017" name="Nat. Plants">
        <title>The Aegilops tauschii genome reveals multiple impacts of transposons.</title>
        <authorList>
            <person name="Zhao G."/>
            <person name="Zou C."/>
            <person name="Li K."/>
            <person name="Wang K."/>
            <person name="Li T."/>
            <person name="Gao L."/>
            <person name="Zhang X."/>
            <person name="Wang H."/>
            <person name="Yang Z."/>
            <person name="Liu X."/>
            <person name="Jiang W."/>
            <person name="Mao L."/>
            <person name="Kong X."/>
            <person name="Jiao Y."/>
            <person name="Jia J."/>
        </authorList>
    </citation>
    <scope>NUCLEOTIDE SEQUENCE [LARGE SCALE GENOMIC DNA]</scope>
    <source>
        <strain evidence="3">cv. AL8/78</strain>
    </source>
</reference>
<accession>A0A453IGU9</accession>